<dbReference type="GO" id="GO:0030955">
    <property type="term" value="F:potassium ion binding"/>
    <property type="evidence" value="ECO:0007669"/>
    <property type="project" value="InterPro"/>
</dbReference>
<dbReference type="GO" id="GO:0016301">
    <property type="term" value="F:kinase activity"/>
    <property type="evidence" value="ECO:0007669"/>
    <property type="project" value="UniProtKB-KW"/>
</dbReference>
<evidence type="ECO:0000256" key="13">
    <source>
        <dbReference type="ARBA" id="ARBA00023317"/>
    </source>
</evidence>
<dbReference type="Gene3D" id="2.40.33.10">
    <property type="entry name" value="PK beta-barrel domain-like"/>
    <property type="match status" value="2"/>
</dbReference>
<dbReference type="AlphaFoldDB" id="D2V449"/>
<dbReference type="GeneID" id="8849881"/>
<dbReference type="Proteomes" id="UP000006671">
    <property type="component" value="Unassembled WGS sequence"/>
</dbReference>
<comment type="similarity">
    <text evidence="4 15">Belongs to the pyruvate kinase family.</text>
</comment>
<reference evidence="19 20" key="1">
    <citation type="journal article" date="2010" name="Cell">
        <title>The genome of Naegleria gruberi illuminates early eukaryotic versatility.</title>
        <authorList>
            <person name="Fritz-Laylin L.K."/>
            <person name="Prochnik S.E."/>
            <person name="Ginger M.L."/>
            <person name="Dacks J.B."/>
            <person name="Carpenter M.L."/>
            <person name="Field M.C."/>
            <person name="Kuo A."/>
            <person name="Paredez A."/>
            <person name="Chapman J."/>
            <person name="Pham J."/>
            <person name="Shu S."/>
            <person name="Neupane R."/>
            <person name="Cipriano M."/>
            <person name="Mancuso J."/>
            <person name="Tu H."/>
            <person name="Salamov A."/>
            <person name="Lindquist E."/>
            <person name="Shapiro H."/>
            <person name="Lucas S."/>
            <person name="Grigoriev I.V."/>
            <person name="Cande W.Z."/>
            <person name="Fulton C."/>
            <person name="Rokhsar D.S."/>
            <person name="Dawson S.C."/>
        </authorList>
    </citation>
    <scope>NUCLEOTIDE SEQUENCE [LARGE SCALE GENOMIC DNA]</scope>
    <source>
        <strain evidence="19 20">NEG-M</strain>
    </source>
</reference>
<dbReference type="NCBIfam" id="TIGR01064">
    <property type="entry name" value="pyruv_kin"/>
    <property type="match status" value="1"/>
</dbReference>
<dbReference type="InterPro" id="IPR036918">
    <property type="entry name" value="Pyrv_Knase_C_sf"/>
</dbReference>
<dbReference type="PRINTS" id="PR01050">
    <property type="entry name" value="PYRUVTKNASE"/>
</dbReference>
<comment type="cofactor">
    <cofactor evidence="1">
        <name>Mg(2+)</name>
        <dbReference type="ChEBI" id="CHEBI:18420"/>
    </cofactor>
</comment>
<dbReference type="FunFam" id="2.40.33.10:FF:000001">
    <property type="entry name" value="Pyruvate kinase"/>
    <property type="match status" value="1"/>
</dbReference>
<evidence type="ECO:0000256" key="2">
    <source>
        <dbReference type="ARBA" id="ARBA00001958"/>
    </source>
</evidence>
<evidence type="ECO:0000256" key="9">
    <source>
        <dbReference type="ARBA" id="ARBA00022777"/>
    </source>
</evidence>
<dbReference type="Gene3D" id="3.20.20.60">
    <property type="entry name" value="Phosphoenolpyruvate-binding domains"/>
    <property type="match status" value="2"/>
</dbReference>
<dbReference type="InterPro" id="IPR018209">
    <property type="entry name" value="Pyrv_Knase_AS"/>
</dbReference>
<dbReference type="SUPFAM" id="SSF50800">
    <property type="entry name" value="PK beta-barrel domain-like"/>
    <property type="match status" value="1"/>
</dbReference>
<keyword evidence="20" id="KW-1185">Reference proteome</keyword>
<dbReference type="InterPro" id="IPR015813">
    <property type="entry name" value="Pyrv/PenolPyrv_kinase-like_dom"/>
</dbReference>
<keyword evidence="8" id="KW-0547">Nucleotide-binding</keyword>
<keyword evidence="10" id="KW-0067">ATP-binding</keyword>
<dbReference type="eggNOG" id="KOG2323">
    <property type="taxonomic scope" value="Eukaryota"/>
</dbReference>
<dbReference type="InParanoid" id="D2V449"/>
<dbReference type="FunCoup" id="D2V449">
    <property type="interactions" value="258"/>
</dbReference>
<dbReference type="GO" id="GO:0006950">
    <property type="term" value="P:response to stress"/>
    <property type="evidence" value="ECO:0007669"/>
    <property type="project" value="UniProtKB-ARBA"/>
</dbReference>
<gene>
    <name evidence="19" type="ORF">NAEGRDRAFT_78488</name>
</gene>
<keyword evidence="11 15" id="KW-0460">Magnesium</keyword>
<evidence type="ECO:0000313" key="20">
    <source>
        <dbReference type="Proteomes" id="UP000006671"/>
    </source>
</evidence>
<evidence type="ECO:0000256" key="16">
    <source>
        <dbReference type="SAM" id="MobiDB-lite"/>
    </source>
</evidence>
<dbReference type="Pfam" id="PF00224">
    <property type="entry name" value="PK"/>
    <property type="match status" value="2"/>
</dbReference>
<feature type="region of interest" description="Disordered" evidence="16">
    <location>
        <begin position="174"/>
        <end position="201"/>
    </location>
</feature>
<evidence type="ECO:0000259" key="17">
    <source>
        <dbReference type="Pfam" id="PF00224"/>
    </source>
</evidence>
<dbReference type="Pfam" id="PF02887">
    <property type="entry name" value="PK_C"/>
    <property type="match status" value="1"/>
</dbReference>
<comment type="pathway">
    <text evidence="3 15">Carbohydrate degradation; glycolysis; pyruvate from D-glyceraldehyde 3-phosphate: step 5/5.</text>
</comment>
<evidence type="ECO:0000259" key="18">
    <source>
        <dbReference type="Pfam" id="PF02887"/>
    </source>
</evidence>
<dbReference type="InterPro" id="IPR015806">
    <property type="entry name" value="Pyrv_Knase_insert_dom_sf"/>
</dbReference>
<dbReference type="SUPFAM" id="SSF51621">
    <property type="entry name" value="Phosphoenolpyruvate/pyruvate domain"/>
    <property type="match status" value="1"/>
</dbReference>
<dbReference type="GO" id="GO:0004743">
    <property type="term" value="F:pyruvate kinase activity"/>
    <property type="evidence" value="ECO:0007669"/>
    <property type="project" value="UniProtKB-EC"/>
</dbReference>
<feature type="domain" description="Pyruvate kinase C-terminal" evidence="18">
    <location>
        <begin position="498"/>
        <end position="610"/>
    </location>
</feature>
<dbReference type="KEGG" id="ngr:NAEGRDRAFT_78488"/>
<evidence type="ECO:0000256" key="5">
    <source>
        <dbReference type="ARBA" id="ARBA00012142"/>
    </source>
</evidence>
<evidence type="ECO:0000256" key="3">
    <source>
        <dbReference type="ARBA" id="ARBA00004997"/>
    </source>
</evidence>
<proteinExistence type="inferred from homology"/>
<dbReference type="OrthoDB" id="108365at2759"/>
<sequence length="613" mass="67106">MSATTNQWARLSGAQVSSQLKIPQGDYARRTKIVATIGPKTQTVEALCKLIKAGVNTIRMNFSHGSHDFHKQTVVNTRIAASQCDNAIVALMLDTKGPEIRTGLLEQEFNPDGIEIKTGQIIDFYCCQNTEEYANLKGKYLPKIDNQQVMNHLNSLNTIDILTANLVNHQLQLQQQQQDNDGNNSNTSNTTSNTSNTNNVTNNTVDIIMNQLMEQTIPPTQHSTTSTKKLIDISFEHSPVSITIDYKNMYKVLKRGDEILVDDGLIACRVIEIEKTIIRCVALNGGLIGEKKGCNLPGVIVDLPALTEKDIGDLKFAVQHNVDFIAASFIRKAQDVLDIRKCLGSRGQEIKIISKIENQEGLDNFDSILQVSDGIMVARGDMGVEIPLEQVTLAQKMIIAKCNIHGKPVITATQMLESMIKNPRPTRAEVTDVANAVFDGTDSVMLSGETAKGDYPVEAVQTMSRICTTSECLLDERKTFNMIRDAVLELKGKISVTETIASSAVKTANDVQAGLIITITETGNTARLVSKYRPNPPCIAVTQNKSTARQLMISRNVFPVVVGSVIGTETVIARTIESAKEKKYVEEGQYVVVTSGHIEGVAGQTNILKVFTA</sequence>
<evidence type="ECO:0000256" key="11">
    <source>
        <dbReference type="ARBA" id="ARBA00022842"/>
    </source>
</evidence>
<dbReference type="SUPFAM" id="SSF52935">
    <property type="entry name" value="PK C-terminal domain-like"/>
    <property type="match status" value="1"/>
</dbReference>
<dbReference type="EMBL" id="GG738851">
    <property type="protein sequence ID" value="EFC48319.1"/>
    <property type="molecule type" value="Genomic_DNA"/>
</dbReference>
<dbReference type="NCBIfam" id="NF004491">
    <property type="entry name" value="PRK05826.1"/>
    <property type="match status" value="1"/>
</dbReference>
<dbReference type="RefSeq" id="XP_002681063.1">
    <property type="nucleotide sequence ID" value="XM_002681017.1"/>
</dbReference>
<dbReference type="InterPro" id="IPR001697">
    <property type="entry name" value="Pyr_Knase"/>
</dbReference>
<organism evidence="20">
    <name type="scientific">Naegleria gruberi</name>
    <name type="common">Amoeba</name>
    <dbReference type="NCBI Taxonomy" id="5762"/>
    <lineage>
        <taxon>Eukaryota</taxon>
        <taxon>Discoba</taxon>
        <taxon>Heterolobosea</taxon>
        <taxon>Tetramitia</taxon>
        <taxon>Eutetramitia</taxon>
        <taxon>Vahlkampfiidae</taxon>
        <taxon>Naegleria</taxon>
    </lineage>
</organism>
<name>D2V449_NAEGR</name>
<dbReference type="GO" id="GO:0005524">
    <property type="term" value="F:ATP binding"/>
    <property type="evidence" value="ECO:0007669"/>
    <property type="project" value="UniProtKB-KW"/>
</dbReference>
<keyword evidence="7" id="KW-0479">Metal-binding</keyword>
<evidence type="ECO:0000256" key="7">
    <source>
        <dbReference type="ARBA" id="ARBA00022723"/>
    </source>
</evidence>
<dbReference type="GO" id="GO:0000287">
    <property type="term" value="F:magnesium ion binding"/>
    <property type="evidence" value="ECO:0007669"/>
    <property type="project" value="InterPro"/>
</dbReference>
<dbReference type="FunFam" id="3.20.20.60:FF:000001">
    <property type="entry name" value="Pyruvate kinase"/>
    <property type="match status" value="1"/>
</dbReference>
<dbReference type="InterPro" id="IPR011037">
    <property type="entry name" value="Pyrv_Knase-like_insert_dom_sf"/>
</dbReference>
<dbReference type="Gene3D" id="3.40.1380.20">
    <property type="entry name" value="Pyruvate kinase, C-terminal domain"/>
    <property type="match status" value="1"/>
</dbReference>
<evidence type="ECO:0000256" key="15">
    <source>
        <dbReference type="RuleBase" id="RU000504"/>
    </source>
</evidence>
<evidence type="ECO:0000313" key="19">
    <source>
        <dbReference type="EMBL" id="EFC48319.1"/>
    </source>
</evidence>
<evidence type="ECO:0000256" key="14">
    <source>
        <dbReference type="ARBA" id="ARBA00048152"/>
    </source>
</evidence>
<evidence type="ECO:0000256" key="10">
    <source>
        <dbReference type="ARBA" id="ARBA00022840"/>
    </source>
</evidence>
<accession>D2V449</accession>
<comment type="cofactor">
    <cofactor evidence="2">
        <name>K(+)</name>
        <dbReference type="ChEBI" id="CHEBI:29103"/>
    </cofactor>
</comment>
<dbReference type="PROSITE" id="PS00110">
    <property type="entry name" value="PYRUVATE_KINASE"/>
    <property type="match status" value="1"/>
</dbReference>
<keyword evidence="13 19" id="KW-0670">Pyruvate</keyword>
<evidence type="ECO:0000256" key="8">
    <source>
        <dbReference type="ARBA" id="ARBA00022741"/>
    </source>
</evidence>
<dbReference type="STRING" id="5762.D2V449"/>
<evidence type="ECO:0000256" key="6">
    <source>
        <dbReference type="ARBA" id="ARBA00022679"/>
    </source>
</evidence>
<feature type="domain" description="Pyruvate kinase barrel" evidence="17">
    <location>
        <begin position="241"/>
        <end position="460"/>
    </location>
</feature>
<evidence type="ECO:0000256" key="4">
    <source>
        <dbReference type="ARBA" id="ARBA00008663"/>
    </source>
</evidence>
<keyword evidence="12 15" id="KW-0324">Glycolysis</keyword>
<dbReference type="UniPathway" id="UPA00109">
    <property type="reaction ID" value="UER00188"/>
</dbReference>
<dbReference type="InterPro" id="IPR040442">
    <property type="entry name" value="Pyrv_kinase-like_dom_sf"/>
</dbReference>
<keyword evidence="9 15" id="KW-0418">Kinase</keyword>
<dbReference type="PANTHER" id="PTHR11817">
    <property type="entry name" value="PYRUVATE KINASE"/>
    <property type="match status" value="1"/>
</dbReference>
<evidence type="ECO:0000256" key="12">
    <source>
        <dbReference type="ARBA" id="ARBA00023152"/>
    </source>
</evidence>
<feature type="domain" description="Pyruvate kinase barrel" evidence="17">
    <location>
        <begin position="29"/>
        <end position="235"/>
    </location>
</feature>
<dbReference type="InterPro" id="IPR015795">
    <property type="entry name" value="Pyrv_Knase_C"/>
</dbReference>
<comment type="catalytic activity">
    <reaction evidence="14 15">
        <text>pyruvate + ATP = phosphoenolpyruvate + ADP + H(+)</text>
        <dbReference type="Rhea" id="RHEA:18157"/>
        <dbReference type="ChEBI" id="CHEBI:15361"/>
        <dbReference type="ChEBI" id="CHEBI:15378"/>
        <dbReference type="ChEBI" id="CHEBI:30616"/>
        <dbReference type="ChEBI" id="CHEBI:58702"/>
        <dbReference type="ChEBI" id="CHEBI:456216"/>
        <dbReference type="EC" id="2.7.1.40"/>
    </reaction>
</comment>
<dbReference type="EC" id="2.7.1.40" evidence="5 15"/>
<dbReference type="InterPro" id="IPR015793">
    <property type="entry name" value="Pyrv_Knase_brl"/>
</dbReference>
<keyword evidence="6 15" id="KW-0808">Transferase</keyword>
<dbReference type="VEuPathDB" id="AmoebaDB:NAEGRDRAFT_78488"/>
<evidence type="ECO:0000256" key="1">
    <source>
        <dbReference type="ARBA" id="ARBA00001946"/>
    </source>
</evidence>
<protein>
    <recommendedName>
        <fullName evidence="5 15">Pyruvate kinase</fullName>
        <ecNumber evidence="5 15">2.7.1.40</ecNumber>
    </recommendedName>
</protein>